<dbReference type="RefSeq" id="WP_182667411.1">
    <property type="nucleotide sequence ID" value="NZ_VKHS01001272.1"/>
</dbReference>
<feature type="compositionally biased region" description="Basic and acidic residues" evidence="1">
    <location>
        <begin position="84"/>
        <end position="106"/>
    </location>
</feature>
<protein>
    <submittedName>
        <fullName evidence="2">Uncharacterized protein</fullName>
    </submittedName>
</protein>
<dbReference type="Proteomes" id="UP000530234">
    <property type="component" value="Unassembled WGS sequence"/>
</dbReference>
<comment type="caution">
    <text evidence="2">The sequence shown here is derived from an EMBL/GenBank/DDBJ whole genome shotgun (WGS) entry which is preliminary data.</text>
</comment>
<organism evidence="2 3">
    <name type="scientific">Streptomyces calidiresistens</name>
    <dbReference type="NCBI Taxonomy" id="1485586"/>
    <lineage>
        <taxon>Bacteria</taxon>
        <taxon>Bacillati</taxon>
        <taxon>Actinomycetota</taxon>
        <taxon>Actinomycetes</taxon>
        <taxon>Kitasatosporales</taxon>
        <taxon>Streptomycetaceae</taxon>
        <taxon>Streptomyces</taxon>
    </lineage>
</organism>
<reference evidence="3" key="1">
    <citation type="submission" date="2019-10" db="EMBL/GenBank/DDBJ databases">
        <title>Streptomyces sp. nov., a novel actinobacterium isolated from alkaline environment.</title>
        <authorList>
            <person name="Golinska P."/>
        </authorList>
    </citation>
    <scope>NUCLEOTIDE SEQUENCE [LARGE SCALE GENOMIC DNA]</scope>
    <source>
        <strain evidence="3">DSM 42108</strain>
    </source>
</reference>
<evidence type="ECO:0000256" key="1">
    <source>
        <dbReference type="SAM" id="MobiDB-lite"/>
    </source>
</evidence>
<sequence length="128" mass="13850">MPITYRLHRGGRPTDRVVSVTAPHELEGGDEKTTKKLQAKQARIVGSLDRSAKWQRTDGLVPAAGGHHGPDLDALVEARVQAELARRAGEDKTTEGGTAGEKDEQAKPPAPRTPRQSTRRTKPDESKG</sequence>
<keyword evidence="3" id="KW-1185">Reference proteome</keyword>
<accession>A0A7W3T8K0</accession>
<feature type="region of interest" description="Disordered" evidence="1">
    <location>
        <begin position="84"/>
        <end position="128"/>
    </location>
</feature>
<evidence type="ECO:0000313" key="2">
    <source>
        <dbReference type="EMBL" id="MBB0232894.1"/>
    </source>
</evidence>
<dbReference type="EMBL" id="VKHS01001272">
    <property type="protein sequence ID" value="MBB0232894.1"/>
    <property type="molecule type" value="Genomic_DNA"/>
</dbReference>
<proteinExistence type="predicted"/>
<gene>
    <name evidence="2" type="ORF">FOE67_26235</name>
</gene>
<evidence type="ECO:0000313" key="3">
    <source>
        <dbReference type="Proteomes" id="UP000530234"/>
    </source>
</evidence>
<name>A0A7W3T8K0_9ACTN</name>
<dbReference type="AlphaFoldDB" id="A0A7W3T8K0"/>